<reference evidence="2" key="2">
    <citation type="submission" date="2021-04" db="EMBL/GenBank/DDBJ databases">
        <authorList>
            <person name="Gilroy R."/>
        </authorList>
    </citation>
    <scope>NUCLEOTIDE SEQUENCE</scope>
    <source>
        <strain evidence="2">ChiW7-2402</strain>
    </source>
</reference>
<proteinExistence type="predicted"/>
<feature type="compositionally biased region" description="Low complexity" evidence="1">
    <location>
        <begin position="204"/>
        <end position="244"/>
    </location>
</feature>
<dbReference type="EMBL" id="DXBB01000031">
    <property type="protein sequence ID" value="HIZ72235.1"/>
    <property type="molecule type" value="Genomic_DNA"/>
</dbReference>
<organism evidence="2 3">
    <name type="scientific">Candidatus Gallimonas intestinavium</name>
    <dbReference type="NCBI Taxonomy" id="2838603"/>
    <lineage>
        <taxon>Bacteria</taxon>
        <taxon>Bacillati</taxon>
        <taxon>Bacillota</taxon>
        <taxon>Clostridia</taxon>
        <taxon>Candidatus Gallimonas</taxon>
    </lineage>
</organism>
<accession>A0A9D2G4Z2</accession>
<evidence type="ECO:0000313" key="3">
    <source>
        <dbReference type="Proteomes" id="UP000824102"/>
    </source>
</evidence>
<dbReference type="AlphaFoldDB" id="A0A9D2G4Z2"/>
<dbReference type="Proteomes" id="UP000824102">
    <property type="component" value="Unassembled WGS sequence"/>
</dbReference>
<name>A0A9D2G4Z2_9FIRM</name>
<evidence type="ECO:0000256" key="1">
    <source>
        <dbReference type="SAM" id="MobiDB-lite"/>
    </source>
</evidence>
<comment type="caution">
    <text evidence="2">The sequence shown here is derived from an EMBL/GenBank/DDBJ whole genome shotgun (WGS) entry which is preliminary data.</text>
</comment>
<gene>
    <name evidence="2" type="ORF">H9964_01490</name>
</gene>
<protein>
    <submittedName>
        <fullName evidence="2">Uncharacterized protein</fullName>
    </submittedName>
</protein>
<reference evidence="2" key="1">
    <citation type="journal article" date="2021" name="PeerJ">
        <title>Extensive microbial diversity within the chicken gut microbiome revealed by metagenomics and culture.</title>
        <authorList>
            <person name="Gilroy R."/>
            <person name="Ravi A."/>
            <person name="Getino M."/>
            <person name="Pursley I."/>
            <person name="Horton D.L."/>
            <person name="Alikhan N.F."/>
            <person name="Baker D."/>
            <person name="Gharbi K."/>
            <person name="Hall N."/>
            <person name="Watson M."/>
            <person name="Adriaenssens E.M."/>
            <person name="Foster-Nyarko E."/>
            <person name="Jarju S."/>
            <person name="Secka A."/>
            <person name="Antonio M."/>
            <person name="Oren A."/>
            <person name="Chaudhuri R.R."/>
            <person name="La Ragione R."/>
            <person name="Hildebrand F."/>
            <person name="Pallen M.J."/>
        </authorList>
    </citation>
    <scope>NUCLEOTIDE SEQUENCE</scope>
    <source>
        <strain evidence="2">ChiW7-2402</strain>
    </source>
</reference>
<feature type="region of interest" description="Disordered" evidence="1">
    <location>
        <begin position="177"/>
        <end position="244"/>
    </location>
</feature>
<sequence length="244" mass="27909">MFAFEETRRTEKEMNGYDYVRALLYAYPKMEMLAEAVRTGARVRAGLSFRVPKDTLSVMESIAADMQYADRLLVWKEQLERVLRLLGEEELFLLEYKYFRRRRKLIGMEEAAFPLSERSYFRRQRELLEKLSVELNKRGYGREEFFCDFEGFSPLMRICSALGQGLERRLVERRNGGRMRFKDDQNSSASGGEGERFPRRMKNAMAATAAMPTESAAICQPEGLSDSAGSVAGVSSAGPEVSVR</sequence>
<evidence type="ECO:0000313" key="2">
    <source>
        <dbReference type="EMBL" id="HIZ72235.1"/>
    </source>
</evidence>